<gene>
    <name evidence="3" type="ORF">PCOR1329_LOCUS14403</name>
    <name evidence="2" type="ORF">PCOR1329_LOCUS477</name>
</gene>
<comment type="caution">
    <text evidence="3">The sequence shown here is derived from an EMBL/GenBank/DDBJ whole genome shotgun (WGS) entry which is preliminary data.</text>
</comment>
<reference evidence="3" key="1">
    <citation type="submission" date="2023-10" db="EMBL/GenBank/DDBJ databases">
        <authorList>
            <person name="Chen Y."/>
            <person name="Shah S."/>
            <person name="Dougan E. K."/>
            <person name="Thang M."/>
            <person name="Chan C."/>
        </authorList>
    </citation>
    <scope>NUCLEOTIDE SEQUENCE [LARGE SCALE GENOMIC DNA]</scope>
</reference>
<feature type="compositionally biased region" description="Polar residues" evidence="1">
    <location>
        <begin position="1231"/>
        <end position="1247"/>
    </location>
</feature>
<feature type="non-terminal residue" evidence="3">
    <location>
        <position position="1357"/>
    </location>
</feature>
<organism evidence="3 4">
    <name type="scientific">Prorocentrum cordatum</name>
    <dbReference type="NCBI Taxonomy" id="2364126"/>
    <lineage>
        <taxon>Eukaryota</taxon>
        <taxon>Sar</taxon>
        <taxon>Alveolata</taxon>
        <taxon>Dinophyceae</taxon>
        <taxon>Prorocentrales</taxon>
        <taxon>Prorocentraceae</taxon>
        <taxon>Prorocentrum</taxon>
    </lineage>
</organism>
<sequence length="1357" mass="146294">MAFDLSQVHEWGWAMAPGGAATLAVSAAVGAPAAWAGLRWATSWLAALVAASTSCPSCVCHAPQWPPPAPSAPPPPPAPSAGAVAAAVAQKLGPWLAANSSPAPATCPSADEVAAALLERLPPLGPEGARAAPSAPEAGPAVGEGCPFAFILAWGVACGEAVILRVLLHLAGCMYWWVLTPGGDRCAEDVSGAVGDGCNRAFTVALDGTAPALAHGASYRFAQPLTWEELRAAVLRSRTDPQVHVGDEPLVDPEEIHLRLGTEVALESGGVRLDDDHAMVREVGVWQLVEAIPVDAADTFRDRRPRELLGLVERAASVDDARTLWVQHDEQGDRHRPWREVARETKKYTFEDLPLEGGLSTVEHTAKRWEQSCGPPLLRLDLRARGRQLSQTDRSYIEMKCLLTSIFYAGSYYQVNLPSMASIEVLCLRVSQIVEAHSGAPLKPPMWDGLRHYMGVAGPMDMMDPALRTAFFRRNKEEMERESWKSRAAGPPAPRPLALEAGEGLSLSDHEGDRPQLQGRGAAQLARRACQDFDEVVDALNWLMNRTSTCDRPNFDQMKVHARTLECVAERMPPMETAIPSPRAAFSELLHGRSVYDESGLAGIEVEGVECGGQPDLGFTLGTSDISDAFHRFRIDRGLSSYFCLRPVTAQEIGVTGRAVGDSAAPPDRRLVPACAALPMGFTWSLYFCQEVGEAVMDATPGLERAHRMSDRGPTTVLRPSAQLAEGGGAQYTHVDNHGVMGFDGAEVSSSLAAATTRFDAAGPRAHETDIQRGRGVTLGCVLDGVSLTTRLTAKRYWRVRQGVSRALSCRALPGWTWEIVLGHCTYCAMCNRDLLPVFNAMYKFIAVHYQEAAPLWPTARAEMVAFQGLMPLLRGDWALPRCPLVCLSDASEHGYAVSASLFEPAAVKEIGRVQERSRFRRLGGHSARAHFFASNGIVMTSAGTFKDAADLGEHDEVAPQTQRGLDRTFKEMAAEIFSGSRWTEIVARGWLNTSEDILVYESRALLRAVEILCSLSPREGEHAVVSDNLPAVLCFERRRAKNFTVLACIRRAVALCLSLNKRLHVRWVPNELNPSDEGSRLCDPSYDPGKTLVHTWEALDELTETPGTLDPQDLHEPQRSQPAAVATSAPESVPAGEPRRPAAAVGDQGHCRRLATPLPAGGSAPAHAAPEPLAKHSQVLSPGPEGLPSGPQAPASQTRALGAPRDGARQRLTLAPPASRAAARDLEANCSPTGDSGGSDATTVANESEAARTRQLRQTARHHARAVAQAKAPPSLAGLTLLERSAVRLGTEAQYQVELKTFIDAVKERQLVVDSEVDDVLVHYMNGLYEPGHHSNKGDVLLSALLHFQPEYGKLG</sequence>
<dbReference type="EMBL" id="CAUYUJ010004306">
    <property type="protein sequence ID" value="CAK0809038.1"/>
    <property type="molecule type" value="Genomic_DNA"/>
</dbReference>
<evidence type="ECO:0000313" key="2">
    <source>
        <dbReference type="EMBL" id="CAK0788636.1"/>
    </source>
</evidence>
<dbReference type="Proteomes" id="UP001189429">
    <property type="component" value="Unassembled WGS sequence"/>
</dbReference>
<name>A0ABN9QS38_9DINO</name>
<evidence type="ECO:0000313" key="3">
    <source>
        <dbReference type="EMBL" id="CAK0809038.1"/>
    </source>
</evidence>
<feature type="compositionally biased region" description="Low complexity" evidence="1">
    <location>
        <begin position="1181"/>
        <end position="1191"/>
    </location>
</feature>
<proteinExistence type="predicted"/>
<keyword evidence="4" id="KW-1185">Reference proteome</keyword>
<evidence type="ECO:0000313" key="4">
    <source>
        <dbReference type="Proteomes" id="UP001189429"/>
    </source>
</evidence>
<evidence type="ECO:0000256" key="1">
    <source>
        <dbReference type="SAM" id="MobiDB-lite"/>
    </source>
</evidence>
<feature type="compositionally biased region" description="Low complexity" evidence="1">
    <location>
        <begin position="1158"/>
        <end position="1173"/>
    </location>
</feature>
<accession>A0ABN9QS38</accession>
<dbReference type="EMBL" id="CAUYUJ010000099">
    <property type="protein sequence ID" value="CAK0788636.1"/>
    <property type="molecule type" value="Genomic_DNA"/>
</dbReference>
<protein>
    <submittedName>
        <fullName evidence="3">Uncharacterized protein</fullName>
    </submittedName>
</protein>
<feature type="region of interest" description="Disordered" evidence="1">
    <location>
        <begin position="1216"/>
        <end position="1259"/>
    </location>
</feature>
<feature type="region of interest" description="Disordered" evidence="1">
    <location>
        <begin position="1105"/>
        <end position="1203"/>
    </location>
</feature>